<evidence type="ECO:0000313" key="4">
    <source>
        <dbReference type="Proteomes" id="UP000664701"/>
    </source>
</evidence>
<dbReference type="RefSeq" id="WP_207871816.1">
    <property type="nucleotide sequence ID" value="NZ_CP147251.1"/>
</dbReference>
<gene>
    <name evidence="3" type="ORF">DOK78_000215</name>
</gene>
<evidence type="ECO:0000313" key="3">
    <source>
        <dbReference type="EMBL" id="WYJ75639.1"/>
    </source>
</evidence>
<dbReference type="EMBL" id="CP147251">
    <property type="protein sequence ID" value="WYJ75639.1"/>
    <property type="molecule type" value="Genomic_DNA"/>
</dbReference>
<dbReference type="Gene3D" id="1.10.1660.10">
    <property type="match status" value="1"/>
</dbReference>
<dbReference type="Pfam" id="PF13411">
    <property type="entry name" value="MerR_1"/>
    <property type="match status" value="1"/>
</dbReference>
<reference evidence="3 4" key="2">
    <citation type="submission" date="2024-03" db="EMBL/GenBank/DDBJ databases">
        <title>The Genome Sequence of Enterococcus sp. DIV2402.</title>
        <authorList>
            <consortium name="The Broad Institute Genomics Platform"/>
            <consortium name="The Broad Institute Microbial Omics Core"/>
            <consortium name="The Broad Institute Genomic Center for Infectious Diseases"/>
            <person name="Earl A."/>
            <person name="Manson A."/>
            <person name="Gilmore M."/>
            <person name="Schwartman J."/>
            <person name="Shea T."/>
            <person name="Abouelleil A."/>
            <person name="Cao P."/>
            <person name="Chapman S."/>
            <person name="Cusick C."/>
            <person name="Young S."/>
            <person name="Neafsey D."/>
            <person name="Nusbaum C."/>
            <person name="Birren B."/>
        </authorList>
    </citation>
    <scope>NUCLEOTIDE SEQUENCE [LARGE SCALE GENOMIC DNA]</scope>
    <source>
        <strain evidence="3 4">DIV2402</strain>
    </source>
</reference>
<organism evidence="3 4">
    <name type="scientific">Candidatus Enterococcus lowellii</name>
    <dbReference type="NCBI Taxonomy" id="2230877"/>
    <lineage>
        <taxon>Bacteria</taxon>
        <taxon>Bacillati</taxon>
        <taxon>Bacillota</taxon>
        <taxon>Bacilli</taxon>
        <taxon>Lactobacillales</taxon>
        <taxon>Enterococcaceae</taxon>
        <taxon>Enterococcus</taxon>
    </lineage>
</organism>
<dbReference type="SMART" id="SM00422">
    <property type="entry name" value="HTH_MERR"/>
    <property type="match status" value="1"/>
</dbReference>
<dbReference type="Proteomes" id="UP000664701">
    <property type="component" value="Chromosome"/>
</dbReference>
<dbReference type="SUPFAM" id="SSF46955">
    <property type="entry name" value="Putative DNA-binding domain"/>
    <property type="match status" value="1"/>
</dbReference>
<dbReference type="InterPro" id="IPR047057">
    <property type="entry name" value="MerR_fam"/>
</dbReference>
<dbReference type="InterPro" id="IPR009061">
    <property type="entry name" value="DNA-bd_dom_put_sf"/>
</dbReference>
<feature type="domain" description="HTH merR-type" evidence="2">
    <location>
        <begin position="1"/>
        <end position="73"/>
    </location>
</feature>
<dbReference type="PROSITE" id="PS50937">
    <property type="entry name" value="HTH_MERR_2"/>
    <property type="match status" value="1"/>
</dbReference>
<keyword evidence="1" id="KW-0238">DNA-binding</keyword>
<dbReference type="PANTHER" id="PTHR30204:SF97">
    <property type="entry name" value="MERR FAMILY REGULATORY PROTEIN"/>
    <property type="match status" value="1"/>
</dbReference>
<proteinExistence type="predicted"/>
<evidence type="ECO:0000256" key="1">
    <source>
        <dbReference type="ARBA" id="ARBA00023125"/>
    </source>
</evidence>
<dbReference type="InterPro" id="IPR000551">
    <property type="entry name" value="MerR-type_HTH_dom"/>
</dbReference>
<reference evidence="3 4" key="1">
    <citation type="submission" date="2021-03" db="EMBL/GenBank/DDBJ databases">
        <authorList>
            <person name="Gilmore M.S."/>
            <person name="Schwartzman J."/>
            <person name="Van Tyne D."/>
            <person name="Martin M."/>
            <person name="Earl A.M."/>
            <person name="Manson A.L."/>
            <person name="Straub T."/>
            <person name="Salamzade R."/>
            <person name="Saavedra J."/>
            <person name="Lebreton F."/>
            <person name="Prichula J."/>
            <person name="Schaufler K."/>
            <person name="Gaca A."/>
            <person name="Sgardioli B."/>
            <person name="Wagenaar J."/>
            <person name="Strong T."/>
        </authorList>
    </citation>
    <scope>NUCLEOTIDE SEQUENCE [LARGE SCALE GENOMIC DNA]</scope>
    <source>
        <strain evidence="3 4">DIV2402</strain>
    </source>
</reference>
<accession>A0ABZ2SN45</accession>
<dbReference type="PANTHER" id="PTHR30204">
    <property type="entry name" value="REDOX-CYCLING DRUG-SENSING TRANSCRIPTIONAL ACTIVATOR SOXR"/>
    <property type="match status" value="1"/>
</dbReference>
<evidence type="ECO:0000259" key="2">
    <source>
        <dbReference type="PROSITE" id="PS50937"/>
    </source>
</evidence>
<keyword evidence="4" id="KW-1185">Reference proteome</keyword>
<sequence length="224" mass="26453">MEKFLKIKDFSQLIGVSVRTLQYYDEIDLLPPAKKNAQGHRFYNDRSFSLAFMIVSLKRMGISLEEIKQILGNKQPLGSFILEEKQRVELEIGSLQNRLIQLTHLEEYLKTGREVTPEMLVLLGEGELSKELLAKVSEKIVPSFDLEEFQIFLQELALCYEQQLPYNHPSVKKCLNYWCQMNEYPYVVEMTTFAEKYYAKYPEQTYGMKKEWYAYLKENLKQDN</sequence>
<name>A0ABZ2SN45_9ENTE</name>
<protein>
    <recommendedName>
        <fullName evidence="2">HTH merR-type domain-containing protein</fullName>
    </recommendedName>
</protein>